<comment type="similarity">
    <text evidence="2">Belongs to the actin-binding proteins ADF family. Twinfilin subfamily.</text>
</comment>
<evidence type="ECO:0000256" key="1">
    <source>
        <dbReference type="ARBA" id="ARBA00004245"/>
    </source>
</evidence>
<dbReference type="InterPro" id="IPR029006">
    <property type="entry name" value="ADF-H/Gelsolin-like_dom_sf"/>
</dbReference>
<keyword evidence="5" id="KW-0009">Actin-binding</keyword>
<dbReference type="GeneID" id="18246956"/>
<feature type="domain" description="ADF-H" evidence="9">
    <location>
        <begin position="84"/>
        <end position="222"/>
    </location>
</feature>
<evidence type="ECO:0000256" key="5">
    <source>
        <dbReference type="ARBA" id="ARBA00023203"/>
    </source>
</evidence>
<evidence type="ECO:0000256" key="7">
    <source>
        <dbReference type="ARBA" id="ARBA00038532"/>
    </source>
</evidence>
<dbReference type="GO" id="GO:0005737">
    <property type="term" value="C:cytoplasm"/>
    <property type="evidence" value="ECO:0007669"/>
    <property type="project" value="TreeGrafter"/>
</dbReference>
<comment type="subcellular location">
    <subcellularLocation>
        <location evidence="1">Cytoplasm</location>
        <location evidence="1">Cytoskeleton</location>
    </subcellularLocation>
</comment>
<name>G3B2D6_CANTC</name>
<evidence type="ECO:0000259" key="9">
    <source>
        <dbReference type="PROSITE" id="PS51263"/>
    </source>
</evidence>
<keyword evidence="11" id="KW-1185">Reference proteome</keyword>
<evidence type="ECO:0000256" key="8">
    <source>
        <dbReference type="SAM" id="MobiDB-lite"/>
    </source>
</evidence>
<dbReference type="InterPro" id="IPR028458">
    <property type="entry name" value="Twinfilin"/>
</dbReference>
<dbReference type="PANTHER" id="PTHR13759:SF1">
    <property type="entry name" value="TWINFILIN"/>
    <property type="match status" value="1"/>
</dbReference>
<dbReference type="Proteomes" id="UP000000707">
    <property type="component" value="Unassembled WGS sequence"/>
</dbReference>
<dbReference type="Pfam" id="PF00241">
    <property type="entry name" value="Cofilin_ADF"/>
    <property type="match status" value="1"/>
</dbReference>
<protein>
    <recommendedName>
        <fullName evidence="9">ADF-H domain-containing protein</fullName>
    </recommendedName>
</protein>
<evidence type="ECO:0000256" key="2">
    <source>
        <dbReference type="ARBA" id="ARBA00009557"/>
    </source>
</evidence>
<keyword evidence="6" id="KW-0206">Cytoskeleton</keyword>
<feature type="region of interest" description="Disordered" evidence="8">
    <location>
        <begin position="214"/>
        <end position="243"/>
    </location>
</feature>
<dbReference type="OrthoDB" id="8062037at2759"/>
<keyword evidence="4" id="KW-0677">Repeat</keyword>
<proteinExistence type="inferred from homology"/>
<organism evidence="11">
    <name type="scientific">Candida tenuis (strain ATCC 10573 / BCRC 21748 / CBS 615 / JCM 9827 / NBRC 10315 / NRRL Y-1498 / VKM Y-70)</name>
    <name type="common">Yeast</name>
    <name type="synonym">Yamadazyma tenuis</name>
    <dbReference type="NCBI Taxonomy" id="590646"/>
    <lineage>
        <taxon>Eukaryota</taxon>
        <taxon>Fungi</taxon>
        <taxon>Dikarya</taxon>
        <taxon>Ascomycota</taxon>
        <taxon>Saccharomycotina</taxon>
        <taxon>Pichiomycetes</taxon>
        <taxon>Debaryomycetaceae</taxon>
        <taxon>Yamadazyma</taxon>
    </lineage>
</organism>
<dbReference type="PROSITE" id="PS51263">
    <property type="entry name" value="ADF_H"/>
    <property type="match status" value="1"/>
</dbReference>
<accession>G3B2D6</accession>
<dbReference type="STRING" id="590646.G3B2D6"/>
<evidence type="ECO:0000256" key="6">
    <source>
        <dbReference type="ARBA" id="ARBA00023212"/>
    </source>
</evidence>
<dbReference type="InterPro" id="IPR002108">
    <property type="entry name" value="ADF-H"/>
</dbReference>
<evidence type="ECO:0000313" key="10">
    <source>
        <dbReference type="EMBL" id="EGV65082.1"/>
    </source>
</evidence>
<evidence type="ECO:0000256" key="3">
    <source>
        <dbReference type="ARBA" id="ARBA00022490"/>
    </source>
</evidence>
<dbReference type="AlphaFoldDB" id="G3B2D6"/>
<keyword evidence="3" id="KW-0963">Cytoplasm</keyword>
<dbReference type="KEGG" id="cten:18246956"/>
<dbReference type="Gene3D" id="3.40.20.10">
    <property type="entry name" value="Severin"/>
    <property type="match status" value="1"/>
</dbReference>
<dbReference type="GO" id="GO:0051015">
    <property type="term" value="F:actin filament binding"/>
    <property type="evidence" value="ECO:0007669"/>
    <property type="project" value="TreeGrafter"/>
</dbReference>
<dbReference type="GO" id="GO:0030042">
    <property type="term" value="P:actin filament depolymerization"/>
    <property type="evidence" value="ECO:0007669"/>
    <property type="project" value="TreeGrafter"/>
</dbReference>
<evidence type="ECO:0000256" key="4">
    <source>
        <dbReference type="ARBA" id="ARBA00022737"/>
    </source>
</evidence>
<gene>
    <name evidence="10" type="ORF">CANTEDRAFT_113432</name>
</gene>
<reference evidence="10 11" key="1">
    <citation type="journal article" date="2011" name="Proc. Natl. Acad. Sci. U.S.A.">
        <title>Comparative genomics of xylose-fermenting fungi for enhanced biofuel production.</title>
        <authorList>
            <person name="Wohlbach D.J."/>
            <person name="Kuo A."/>
            <person name="Sato T.K."/>
            <person name="Potts K.M."/>
            <person name="Salamov A.A."/>
            <person name="LaButti K.M."/>
            <person name="Sun H."/>
            <person name="Clum A."/>
            <person name="Pangilinan J.L."/>
            <person name="Lindquist E.A."/>
            <person name="Lucas S."/>
            <person name="Lapidus A."/>
            <person name="Jin M."/>
            <person name="Gunawan C."/>
            <person name="Balan V."/>
            <person name="Dale B.E."/>
            <person name="Jeffries T.W."/>
            <person name="Zinkel R."/>
            <person name="Barry K.W."/>
            <person name="Grigoriev I.V."/>
            <person name="Gasch A.P."/>
        </authorList>
    </citation>
    <scope>NUCLEOTIDE SEQUENCE [LARGE SCALE GENOMIC DNA]</scope>
    <source>
        <strain evidence="11">ATCC 10573 / BCRC 21748 / CBS 615 / JCM 9827 / NBRC 10315 / NRRL Y-1498 / VKM Y-70</strain>
    </source>
</reference>
<comment type="subunit">
    <text evidence="7">Interacts with G-actin; ADP-actin form.</text>
</comment>
<dbReference type="GO" id="GO:0003785">
    <property type="term" value="F:actin monomer binding"/>
    <property type="evidence" value="ECO:0007669"/>
    <property type="project" value="TreeGrafter"/>
</dbReference>
<dbReference type="HOGENOM" id="CLU_031995_0_2_1"/>
<dbReference type="SMART" id="SM00102">
    <property type="entry name" value="ADF"/>
    <property type="match status" value="1"/>
</dbReference>
<dbReference type="GO" id="GO:0051016">
    <property type="term" value="P:barbed-end actin filament capping"/>
    <property type="evidence" value="ECO:0007669"/>
    <property type="project" value="TreeGrafter"/>
</dbReference>
<dbReference type="EMBL" id="GL996515">
    <property type="protein sequence ID" value="EGV65082.1"/>
    <property type="molecule type" value="Genomic_DNA"/>
</dbReference>
<dbReference type="PANTHER" id="PTHR13759">
    <property type="entry name" value="TWINFILIN"/>
    <property type="match status" value="1"/>
</dbReference>
<evidence type="ECO:0000313" key="11">
    <source>
        <dbReference type="Proteomes" id="UP000000707"/>
    </source>
</evidence>
<dbReference type="GO" id="GO:0005884">
    <property type="term" value="C:actin filament"/>
    <property type="evidence" value="ECO:0007669"/>
    <property type="project" value="TreeGrafter"/>
</dbReference>
<dbReference type="SUPFAM" id="SSF55753">
    <property type="entry name" value="Actin depolymerizing proteins"/>
    <property type="match status" value="2"/>
</dbReference>
<sequence>MLYASTKNTLLQELGGGKIKRDHLFAWSELSELSFEHFDSSRPTHALNNEDVLTSEEKYTKEINALQDLTLSSGRKLASMDNASTQLLFRIDSDLENAFASLATSDLIVFSVVLSSEHFKLISKRANIELGSLVSTLEASNDSSNPAPQFAVYSYSPGKSVLIYTCPSGSKVKDRMIYASNKQGLINHLKSLFKDHGLELDKVLDIGDPEELEIGELKPSEEVPSSTSKSGLRFNKPKGPRRR</sequence>